<evidence type="ECO:0000313" key="2">
    <source>
        <dbReference type="EMBL" id="KAJ7307158.1"/>
    </source>
</evidence>
<dbReference type="Proteomes" id="UP001142489">
    <property type="component" value="Unassembled WGS sequence"/>
</dbReference>
<feature type="region of interest" description="Disordered" evidence="1">
    <location>
        <begin position="47"/>
        <end position="328"/>
    </location>
</feature>
<evidence type="ECO:0000313" key="3">
    <source>
        <dbReference type="Proteomes" id="UP001142489"/>
    </source>
</evidence>
<dbReference type="OrthoDB" id="8886319at2759"/>
<dbReference type="SUPFAM" id="SSF64593">
    <property type="entry name" value="Intermediate filament protein, coiled coil region"/>
    <property type="match status" value="1"/>
</dbReference>
<dbReference type="GO" id="GO:0030844">
    <property type="term" value="P:positive regulation of intermediate filament depolymerization"/>
    <property type="evidence" value="ECO:0007669"/>
    <property type="project" value="TreeGrafter"/>
</dbReference>
<evidence type="ECO:0000256" key="1">
    <source>
        <dbReference type="SAM" id="MobiDB-lite"/>
    </source>
</evidence>
<protein>
    <recommendedName>
        <fullName evidence="4">IF rod domain-containing protein</fullName>
    </recommendedName>
</protein>
<name>A0A9Q1ASA6_9SAUR</name>
<organism evidence="2 3">
    <name type="scientific">Phrynocephalus forsythii</name>
    <dbReference type="NCBI Taxonomy" id="171643"/>
    <lineage>
        <taxon>Eukaryota</taxon>
        <taxon>Metazoa</taxon>
        <taxon>Chordata</taxon>
        <taxon>Craniata</taxon>
        <taxon>Vertebrata</taxon>
        <taxon>Euteleostomi</taxon>
        <taxon>Lepidosauria</taxon>
        <taxon>Squamata</taxon>
        <taxon>Bifurcata</taxon>
        <taxon>Unidentata</taxon>
        <taxon>Episquamata</taxon>
        <taxon>Toxicofera</taxon>
        <taxon>Iguania</taxon>
        <taxon>Acrodonta</taxon>
        <taxon>Agamidae</taxon>
        <taxon>Agaminae</taxon>
        <taxon>Phrynocephalus</taxon>
    </lineage>
</organism>
<evidence type="ECO:0008006" key="4">
    <source>
        <dbReference type="Google" id="ProtNLM"/>
    </source>
</evidence>
<feature type="compositionally biased region" description="Low complexity" evidence="1">
    <location>
        <begin position="230"/>
        <end position="240"/>
    </location>
</feature>
<reference evidence="2" key="1">
    <citation type="journal article" date="2023" name="DNA Res.">
        <title>Chromosome-level genome assembly of Phrynocephalus forsythii using third-generation DNA sequencing and Hi-C analysis.</title>
        <authorList>
            <person name="Qi Y."/>
            <person name="Zhao W."/>
            <person name="Zhao Y."/>
            <person name="Niu C."/>
            <person name="Cao S."/>
            <person name="Zhang Y."/>
        </authorList>
    </citation>
    <scope>NUCLEOTIDE SEQUENCE</scope>
    <source>
        <tissue evidence="2">Muscle</tissue>
    </source>
</reference>
<feature type="compositionally biased region" description="Basic residues" evidence="1">
    <location>
        <begin position="318"/>
        <end position="328"/>
    </location>
</feature>
<dbReference type="GO" id="GO:0019215">
    <property type="term" value="F:intermediate filament binding"/>
    <property type="evidence" value="ECO:0007669"/>
    <property type="project" value="InterPro"/>
</dbReference>
<feature type="compositionally biased region" description="Low complexity" evidence="1">
    <location>
        <begin position="161"/>
        <end position="179"/>
    </location>
</feature>
<dbReference type="PANTHER" id="PTHR47051:SF1">
    <property type="entry name" value="NESTIN"/>
    <property type="match status" value="1"/>
</dbReference>
<keyword evidence="3" id="KW-1185">Reference proteome</keyword>
<proteinExistence type="predicted"/>
<dbReference type="PANTHER" id="PTHR47051">
    <property type="entry name" value="NESTIN"/>
    <property type="match status" value="1"/>
</dbReference>
<feature type="compositionally biased region" description="Low complexity" evidence="1">
    <location>
        <begin position="127"/>
        <end position="138"/>
    </location>
</feature>
<gene>
    <name evidence="2" type="ORF">JRQ81_009143</name>
</gene>
<comment type="caution">
    <text evidence="2">The sequence shown here is derived from an EMBL/GenBank/DDBJ whole genome shotgun (WGS) entry which is preliminary data.</text>
</comment>
<dbReference type="InterPro" id="IPR031211">
    <property type="entry name" value="Nestin"/>
</dbReference>
<feature type="compositionally biased region" description="Gly residues" evidence="1">
    <location>
        <begin position="84"/>
        <end position="94"/>
    </location>
</feature>
<feature type="compositionally biased region" description="Gly residues" evidence="1">
    <location>
        <begin position="151"/>
        <end position="160"/>
    </location>
</feature>
<dbReference type="GO" id="GO:0031730">
    <property type="term" value="F:CCR5 chemokine receptor binding"/>
    <property type="evidence" value="ECO:0007669"/>
    <property type="project" value="TreeGrafter"/>
</dbReference>
<dbReference type="GO" id="GO:0005882">
    <property type="term" value="C:intermediate filament"/>
    <property type="evidence" value="ECO:0007669"/>
    <property type="project" value="TreeGrafter"/>
</dbReference>
<dbReference type="AlphaFoldDB" id="A0A9Q1ASA6"/>
<sequence length="328" mass="32070">METLLGSRSLGEESLQMWDLNKRLEAYLARVKYLEEENEVLRAEIQTLRGAPQESAWKGKYEGQAGRPEGHPGPGLPGEVRGRAGQGQPAGRGPTGEAPVLEGEERPGGGPPAPLPEQEGGGGGEEGPAVAEGESRPAGEGGPGPGPGPPGGGGRPGPRGGRALPEPGGVPGRPAAGRGLPAGGGGGLCPAALRPLERGSGDLQGGGLSPGGLARPGQGEPQGSHRRQPAEPAAAATAGERAGRPHAAEGAAGGEPGPAVAAPARGGREAAGGHRVLGGGEAVPEGPDCPSLGGRAAADAPQNVPQPGSGHLPDPSRSRKHKAATPGG</sequence>
<dbReference type="EMBL" id="JAPFRF010000019">
    <property type="protein sequence ID" value="KAJ7307158.1"/>
    <property type="molecule type" value="Genomic_DNA"/>
</dbReference>
<accession>A0A9Q1ASA6</accession>